<dbReference type="Proteomes" id="UP000186040">
    <property type="component" value="Unassembled WGS sequence"/>
</dbReference>
<evidence type="ECO:0000313" key="3">
    <source>
        <dbReference type="Proteomes" id="UP000186040"/>
    </source>
</evidence>
<name>A0A1Q9LC03_9PSEU</name>
<gene>
    <name evidence="2" type="ORF">BJP25_05635</name>
</gene>
<evidence type="ECO:0000313" key="2">
    <source>
        <dbReference type="EMBL" id="OLR89558.1"/>
    </source>
</evidence>
<feature type="compositionally biased region" description="Polar residues" evidence="1">
    <location>
        <begin position="47"/>
        <end position="62"/>
    </location>
</feature>
<evidence type="ECO:0000256" key="1">
    <source>
        <dbReference type="SAM" id="MobiDB-lite"/>
    </source>
</evidence>
<sequence>MACISMPLGVSSMFSITETNLAPAARMAIVIVTSSIRLRANRSTLCTSTRSTGSERSATNIRCKSGRSADLADSPASTNSPTTTAPNSWALR</sequence>
<protein>
    <submittedName>
        <fullName evidence="2">Uncharacterized protein</fullName>
    </submittedName>
</protein>
<feature type="region of interest" description="Disordered" evidence="1">
    <location>
        <begin position="47"/>
        <end position="92"/>
    </location>
</feature>
<reference evidence="2 3" key="1">
    <citation type="submission" date="2016-10" db="EMBL/GenBank/DDBJ databases">
        <title>The Draft Genome Sequence of Actinokineospora bangkokensis 44EHWT reveals the biosynthetic pathway of antifungal compounds Thailandins with unusual extender unit butylmalonyl-CoA.</title>
        <authorList>
            <person name="Greule A."/>
            <person name="Intra B."/>
            <person name="Flemming S."/>
            <person name="Rommel M.G."/>
            <person name="Panbangred W."/>
            <person name="Bechthold A."/>
        </authorList>
    </citation>
    <scope>NUCLEOTIDE SEQUENCE [LARGE SCALE GENOMIC DNA]</scope>
    <source>
        <strain evidence="2 3">44EHW</strain>
    </source>
</reference>
<dbReference type="EMBL" id="MKQR01000032">
    <property type="protein sequence ID" value="OLR89558.1"/>
    <property type="molecule type" value="Genomic_DNA"/>
</dbReference>
<accession>A0A1Q9LC03</accession>
<keyword evidence="3" id="KW-1185">Reference proteome</keyword>
<proteinExistence type="predicted"/>
<feature type="compositionally biased region" description="Low complexity" evidence="1">
    <location>
        <begin position="74"/>
        <end position="92"/>
    </location>
</feature>
<organism evidence="2 3">
    <name type="scientific">Actinokineospora bangkokensis</name>
    <dbReference type="NCBI Taxonomy" id="1193682"/>
    <lineage>
        <taxon>Bacteria</taxon>
        <taxon>Bacillati</taxon>
        <taxon>Actinomycetota</taxon>
        <taxon>Actinomycetes</taxon>
        <taxon>Pseudonocardiales</taxon>
        <taxon>Pseudonocardiaceae</taxon>
        <taxon>Actinokineospora</taxon>
    </lineage>
</organism>
<dbReference type="AlphaFoldDB" id="A0A1Q9LC03"/>
<comment type="caution">
    <text evidence="2">The sequence shown here is derived from an EMBL/GenBank/DDBJ whole genome shotgun (WGS) entry which is preliminary data.</text>
</comment>